<comment type="subcellular location">
    <subcellularLocation>
        <location evidence="1">Cell membrane</location>
        <topology evidence="1">Multi-pass membrane protein</topology>
    </subcellularLocation>
</comment>
<dbReference type="Gene3D" id="1.20.1250.20">
    <property type="entry name" value="MFS general substrate transporter like domains"/>
    <property type="match status" value="1"/>
</dbReference>
<dbReference type="InterPro" id="IPR036259">
    <property type="entry name" value="MFS_trans_sf"/>
</dbReference>
<dbReference type="RefSeq" id="WP_283075978.1">
    <property type="nucleotide sequence ID" value="NZ_CP121671.1"/>
</dbReference>
<feature type="transmembrane region" description="Helical" evidence="6">
    <location>
        <begin position="223"/>
        <end position="241"/>
    </location>
</feature>
<feature type="transmembrane region" description="Helical" evidence="6">
    <location>
        <begin position="298"/>
        <end position="316"/>
    </location>
</feature>
<protein>
    <submittedName>
        <fullName evidence="8">MFS transporter</fullName>
    </submittedName>
</protein>
<evidence type="ECO:0000313" key="9">
    <source>
        <dbReference type="Proteomes" id="UP001221597"/>
    </source>
</evidence>
<feature type="transmembrane region" description="Helical" evidence="6">
    <location>
        <begin position="135"/>
        <end position="157"/>
    </location>
</feature>
<keyword evidence="9" id="KW-1185">Reference proteome</keyword>
<feature type="transmembrane region" description="Helical" evidence="6">
    <location>
        <begin position="163"/>
        <end position="185"/>
    </location>
</feature>
<feature type="transmembrane region" description="Helical" evidence="6">
    <location>
        <begin position="262"/>
        <end position="286"/>
    </location>
</feature>
<evidence type="ECO:0000256" key="4">
    <source>
        <dbReference type="ARBA" id="ARBA00022989"/>
    </source>
</evidence>
<dbReference type="Proteomes" id="UP001221597">
    <property type="component" value="Chromosome"/>
</dbReference>
<dbReference type="Pfam" id="PF07690">
    <property type="entry name" value="MFS_1"/>
    <property type="match status" value="1"/>
</dbReference>
<feature type="domain" description="Major facilitator superfamily (MFS) profile" evidence="7">
    <location>
        <begin position="11"/>
        <end position="442"/>
    </location>
</feature>
<feature type="transmembrane region" description="Helical" evidence="6">
    <location>
        <begin position="197"/>
        <end position="217"/>
    </location>
</feature>
<name>A0ABY8IXS1_9BACI</name>
<feature type="transmembrane region" description="Helical" evidence="6">
    <location>
        <begin position="397"/>
        <end position="414"/>
    </location>
</feature>
<keyword evidence="4 6" id="KW-1133">Transmembrane helix</keyword>
<evidence type="ECO:0000256" key="6">
    <source>
        <dbReference type="SAM" id="Phobius"/>
    </source>
</evidence>
<keyword evidence="5 6" id="KW-0472">Membrane</keyword>
<dbReference type="PANTHER" id="PTHR42718:SF9">
    <property type="entry name" value="MAJOR FACILITATOR SUPERFAMILY MULTIDRUG TRANSPORTER MFSC"/>
    <property type="match status" value="1"/>
</dbReference>
<evidence type="ECO:0000256" key="5">
    <source>
        <dbReference type="ARBA" id="ARBA00023136"/>
    </source>
</evidence>
<feature type="transmembrane region" description="Helical" evidence="6">
    <location>
        <begin position="420"/>
        <end position="439"/>
    </location>
</feature>
<dbReference type="EMBL" id="CP121671">
    <property type="protein sequence ID" value="WFT73974.1"/>
    <property type="molecule type" value="Genomic_DNA"/>
</dbReference>
<feature type="transmembrane region" description="Helical" evidence="6">
    <location>
        <begin position="102"/>
        <end position="123"/>
    </location>
</feature>
<dbReference type="InterPro" id="IPR011701">
    <property type="entry name" value="MFS"/>
</dbReference>
<evidence type="ECO:0000256" key="2">
    <source>
        <dbReference type="ARBA" id="ARBA00022448"/>
    </source>
</evidence>
<sequence>MTRFSSKPWLLVVTIGLGTLLNPLNSSMISVAVTRLQHEFDLTFADASWLISIFYIASAAAQPVMGKLSDMFGPKRLFLTGLVLVAATSLLAPFSPRFQWLLVYRALQAIGSSTLFPSGMTMIRTSITKGQGKALGTIAVFASTSAASGPSIAGFLIDWWDWPAIFLINLPFIILSFVLAIFVLPKKGQGKAELSRIDFIGMGLFTTGTVCLILFFLSLTNEIKWWALPAALAALTVFYSYEKRQKEPFIDLVSLKSNVPVTWIYIQFMTINLIYYCYFFGLPTFLQQVRHYSGKETGLIMLAMAGVGVMISPVAGRWIDQNGSKPPLLSGAVTLFIGTALLLTLHETSPLWGLLIIMAVLGVSNGFNKISMQTALYDHVKPEETGSASGLFQTSRYYGSILSTCLLGIVFTGHMDIQHLHSIAGICLIFCLFVLVLAVRHPRLRK</sequence>
<evidence type="ECO:0000313" key="8">
    <source>
        <dbReference type="EMBL" id="WFT73974.1"/>
    </source>
</evidence>
<evidence type="ECO:0000256" key="1">
    <source>
        <dbReference type="ARBA" id="ARBA00004651"/>
    </source>
</evidence>
<dbReference type="Gene3D" id="1.20.1720.10">
    <property type="entry name" value="Multidrug resistance protein D"/>
    <property type="match status" value="1"/>
</dbReference>
<proteinExistence type="predicted"/>
<accession>A0ABY8IXS1</accession>
<dbReference type="CDD" id="cd17321">
    <property type="entry name" value="MFS_MMR_MDR_like"/>
    <property type="match status" value="1"/>
</dbReference>
<feature type="transmembrane region" description="Helical" evidence="6">
    <location>
        <begin position="328"/>
        <end position="345"/>
    </location>
</feature>
<evidence type="ECO:0000256" key="3">
    <source>
        <dbReference type="ARBA" id="ARBA00022692"/>
    </source>
</evidence>
<dbReference type="PROSITE" id="PS50850">
    <property type="entry name" value="MFS"/>
    <property type="match status" value="1"/>
</dbReference>
<dbReference type="PANTHER" id="PTHR42718">
    <property type="entry name" value="MAJOR FACILITATOR SUPERFAMILY MULTIDRUG TRANSPORTER MFSC"/>
    <property type="match status" value="1"/>
</dbReference>
<keyword evidence="2" id="KW-0813">Transport</keyword>
<dbReference type="InterPro" id="IPR020846">
    <property type="entry name" value="MFS_dom"/>
</dbReference>
<feature type="transmembrane region" description="Helical" evidence="6">
    <location>
        <begin position="351"/>
        <end position="367"/>
    </location>
</feature>
<feature type="transmembrane region" description="Helical" evidence="6">
    <location>
        <begin position="77"/>
        <end position="96"/>
    </location>
</feature>
<dbReference type="SUPFAM" id="SSF103473">
    <property type="entry name" value="MFS general substrate transporter"/>
    <property type="match status" value="1"/>
</dbReference>
<gene>
    <name evidence="8" type="ORF">P9989_16595</name>
</gene>
<evidence type="ECO:0000259" key="7">
    <source>
        <dbReference type="PROSITE" id="PS50850"/>
    </source>
</evidence>
<reference evidence="8 9" key="1">
    <citation type="submission" date="2023-04" db="EMBL/GenBank/DDBJ databases">
        <title>Genome sequence of Halobacillus naozhouensis KACC 21980.</title>
        <authorList>
            <person name="Kim S."/>
            <person name="Heo J."/>
            <person name="Kwon S.-W."/>
        </authorList>
    </citation>
    <scope>NUCLEOTIDE SEQUENCE [LARGE SCALE GENOMIC DNA]</scope>
    <source>
        <strain evidence="8 9">KCTC 13234</strain>
    </source>
</reference>
<feature type="transmembrane region" description="Helical" evidence="6">
    <location>
        <begin position="42"/>
        <end position="65"/>
    </location>
</feature>
<organism evidence="8 9">
    <name type="scientific">Halobacillus naozhouensis</name>
    <dbReference type="NCBI Taxonomy" id="554880"/>
    <lineage>
        <taxon>Bacteria</taxon>
        <taxon>Bacillati</taxon>
        <taxon>Bacillota</taxon>
        <taxon>Bacilli</taxon>
        <taxon>Bacillales</taxon>
        <taxon>Bacillaceae</taxon>
        <taxon>Halobacillus</taxon>
    </lineage>
</organism>
<keyword evidence="3 6" id="KW-0812">Transmembrane</keyword>